<gene>
    <name evidence="2" type="ORF">I8J30_15625</name>
</gene>
<evidence type="ECO:0000256" key="1">
    <source>
        <dbReference type="SAM" id="Phobius"/>
    </source>
</evidence>
<keyword evidence="1" id="KW-0812">Transmembrane</keyword>
<accession>A0ABS5CDX7</accession>
<protein>
    <submittedName>
        <fullName evidence="2">Uncharacterized protein</fullName>
    </submittedName>
</protein>
<comment type="caution">
    <text evidence="2">The sequence shown here is derived from an EMBL/GenBank/DDBJ whole genome shotgun (WGS) entry which is preliminary data.</text>
</comment>
<keyword evidence="1" id="KW-0472">Membrane</keyword>
<keyword evidence="1" id="KW-1133">Transmembrane helix</keyword>
<dbReference type="RefSeq" id="WP_210659181.1">
    <property type="nucleotide sequence ID" value="NZ_JAGKSP010000005.1"/>
</dbReference>
<proteinExistence type="predicted"/>
<dbReference type="Proteomes" id="UP000673394">
    <property type="component" value="Unassembled WGS sequence"/>
</dbReference>
<keyword evidence="3" id="KW-1185">Reference proteome</keyword>
<feature type="transmembrane region" description="Helical" evidence="1">
    <location>
        <begin position="41"/>
        <end position="62"/>
    </location>
</feature>
<feature type="transmembrane region" description="Helical" evidence="1">
    <location>
        <begin position="68"/>
        <end position="89"/>
    </location>
</feature>
<reference evidence="2 3" key="1">
    <citation type="submission" date="2021-04" db="EMBL/GenBank/DDBJ databases">
        <title>Paenibacillus sp. DLE-14 whole genome sequence.</title>
        <authorList>
            <person name="Ham Y.J."/>
        </authorList>
    </citation>
    <scope>NUCLEOTIDE SEQUENCE [LARGE SCALE GENOMIC DNA]</scope>
    <source>
        <strain evidence="2 3">DLE-14</strain>
    </source>
</reference>
<evidence type="ECO:0000313" key="3">
    <source>
        <dbReference type="Proteomes" id="UP000673394"/>
    </source>
</evidence>
<name>A0ABS5CDX7_9BACL</name>
<dbReference type="EMBL" id="JAGKSP010000005">
    <property type="protein sequence ID" value="MBP3964146.1"/>
    <property type="molecule type" value="Genomic_DNA"/>
</dbReference>
<evidence type="ECO:0000313" key="2">
    <source>
        <dbReference type="EMBL" id="MBP3964146.1"/>
    </source>
</evidence>
<feature type="transmembrane region" description="Helical" evidence="1">
    <location>
        <begin position="12"/>
        <end position="29"/>
    </location>
</feature>
<organism evidence="2 3">
    <name type="scientific">Paenibacillus lignilyticus</name>
    <dbReference type="NCBI Taxonomy" id="1172615"/>
    <lineage>
        <taxon>Bacteria</taxon>
        <taxon>Bacillati</taxon>
        <taxon>Bacillota</taxon>
        <taxon>Bacilli</taxon>
        <taxon>Bacillales</taxon>
        <taxon>Paenibacillaceae</taxon>
        <taxon>Paenibacillus</taxon>
    </lineage>
</organism>
<sequence>MTFALTDWMLYSMWAVLGFMGLNFLMDMFKMMKSGTFSTDFVLGYLKDMVYYVLPLFMFANMQSLDHWGWMMLTAYYVGAFGVVFKYLMDLKGKM</sequence>